<dbReference type="SUPFAM" id="SSF52540">
    <property type="entry name" value="P-loop containing nucleoside triphosphate hydrolases"/>
    <property type="match status" value="1"/>
</dbReference>
<dbReference type="InterPro" id="IPR027417">
    <property type="entry name" value="P-loop_NTPase"/>
</dbReference>
<dbReference type="InterPro" id="IPR003959">
    <property type="entry name" value="ATPase_AAA_core"/>
</dbReference>
<dbReference type="GO" id="GO:0005634">
    <property type="term" value="C:nucleus"/>
    <property type="evidence" value="ECO:0007669"/>
    <property type="project" value="TreeGrafter"/>
</dbReference>
<dbReference type="Pfam" id="PF00004">
    <property type="entry name" value="AAA"/>
    <property type="match status" value="1"/>
</dbReference>
<evidence type="ECO:0000313" key="2">
    <source>
        <dbReference type="EMBL" id="CDS43028.1"/>
    </source>
</evidence>
<proteinExistence type="predicted"/>
<dbReference type="SMART" id="SM00382">
    <property type="entry name" value="AAA"/>
    <property type="match status" value="1"/>
</dbReference>
<protein>
    <submittedName>
        <fullName evidence="2">Atpase aaa type core</fullName>
    </submittedName>
</protein>
<sequence>MVLHSSEIVPLLEWMRLWDTDSWTARAKTYLIFGPTGCGKTSLIYALATQYGYKVFEVNPSSCRSGKEVTSQCSPVMVSQHVSTEALSVSSSASGLSKVSILSSDKAMFQSRKSTLDPYSLPNKRPSSRSISQLDSLKRGASEGLKLINKSLILFDDVDVLFDADRGFWHAVGKLLQMGRRPIFFTASDPSVLRKIPVPYQTCKLLPLASSTLAKPILQRICDSRGLILTDSLMLALTRRDDEDCNFDMPDCISSTAKEVVNSREFSNIRQSIVRLQWITGSGNQHLDGESTRTSGYDLMNACNSTFHRLFSLSFAIPRISSQGPAKSTGNEFVDVFASDVEEKPLVSEEHEKQLKTSNVVKLPLPQCRKLSADVLSELFRATELQALLDMCSAVSGRNEISRGIESLPLNITSSLNLMTVFGDVCSAPLSGIDPVGISGTFACEEEWRRLLHLTTLHNLTRLEERLLSLPMDSESLSFGSYIDERSDKDYFSSVVFDKAVGTLASLRAFNEERKSGDCFFQRESALDFLPALRSIGRAESRRKSSATRRRFFHYFDQIGLHLPQDVRKFLSQ</sequence>
<dbReference type="Proteomes" id="UP000017246">
    <property type="component" value="Unassembled WGS sequence"/>
</dbReference>
<dbReference type="eggNOG" id="KOG1968">
    <property type="taxonomic scope" value="Eukaryota"/>
</dbReference>
<keyword evidence="3" id="KW-1185">Reference proteome</keyword>
<reference evidence="2" key="1">
    <citation type="journal article" date="2013" name="Nature">
        <title>The genomes of four tapeworm species reveal adaptations to parasitism.</title>
        <authorList>
            <person name="Tsai I.J."/>
            <person name="Zarowiecki M."/>
            <person name="Holroyd N."/>
            <person name="Garciarrubio A."/>
            <person name="Sanchez-Flores A."/>
            <person name="Brooks K.L."/>
            <person name="Tracey A."/>
            <person name="Bobes R.J."/>
            <person name="Fragoso G."/>
            <person name="Sciutto E."/>
            <person name="Aslett M."/>
            <person name="Beasley H."/>
            <person name="Bennett H.M."/>
            <person name="Cai J."/>
            <person name="Camicia F."/>
            <person name="Clark R."/>
            <person name="Cucher M."/>
            <person name="De Silva N."/>
            <person name="Day T.A."/>
            <person name="Deplazes P."/>
            <person name="Estrada K."/>
            <person name="Fernandez C."/>
            <person name="Holland P.W."/>
            <person name="Hou J."/>
            <person name="Hu S."/>
            <person name="Huckvale T."/>
            <person name="Hung S.S."/>
            <person name="Kamenetzky L."/>
            <person name="Keane J.A."/>
            <person name="Kiss F."/>
            <person name="Koziol U."/>
            <person name="Lambert O."/>
            <person name="Liu K."/>
            <person name="Luo X."/>
            <person name="Luo Y."/>
            <person name="Macchiaroli N."/>
            <person name="Nichol S."/>
            <person name="Paps J."/>
            <person name="Parkinson J."/>
            <person name="Pouchkina-Stantcheva N."/>
            <person name="Riddiford N."/>
            <person name="Rosenzvit M."/>
            <person name="Salinas G."/>
            <person name="Wasmuth J.D."/>
            <person name="Zamanian M."/>
            <person name="Zheng Y."/>
            <person name="Cai X."/>
            <person name="Soberon X."/>
            <person name="Olson P.D."/>
            <person name="Laclette J.P."/>
            <person name="Brehm K."/>
            <person name="Berriman M."/>
            <person name="Garciarrubio A."/>
            <person name="Bobes R.J."/>
            <person name="Fragoso G."/>
            <person name="Sanchez-Flores A."/>
            <person name="Estrada K."/>
            <person name="Cevallos M.A."/>
            <person name="Morett E."/>
            <person name="Gonzalez V."/>
            <person name="Portillo T."/>
            <person name="Ochoa-Leyva A."/>
            <person name="Jose M.V."/>
            <person name="Sciutto E."/>
            <person name="Landa A."/>
            <person name="Jimenez L."/>
            <person name="Valdes V."/>
            <person name="Carrero J.C."/>
            <person name="Larralde C."/>
            <person name="Morales-Montor J."/>
            <person name="Limon-Lason J."/>
            <person name="Soberon X."/>
            <person name="Laclette J.P."/>
        </authorList>
    </citation>
    <scope>NUCLEOTIDE SEQUENCE [LARGE SCALE GENOMIC DNA]</scope>
</reference>
<dbReference type="AlphaFoldDB" id="A0A068YID6"/>
<dbReference type="PANTHER" id="PTHR23389:SF21">
    <property type="entry name" value="ATPASE FAMILY AAA DOMAIN-CONTAINING PROTEIN 5"/>
    <property type="match status" value="1"/>
</dbReference>
<dbReference type="GO" id="GO:0005524">
    <property type="term" value="F:ATP binding"/>
    <property type="evidence" value="ECO:0007669"/>
    <property type="project" value="InterPro"/>
</dbReference>
<dbReference type="GO" id="GO:0003677">
    <property type="term" value="F:DNA binding"/>
    <property type="evidence" value="ECO:0007669"/>
    <property type="project" value="TreeGrafter"/>
</dbReference>
<dbReference type="InterPro" id="IPR003593">
    <property type="entry name" value="AAA+_ATPase"/>
</dbReference>
<feature type="domain" description="AAA+ ATPase" evidence="1">
    <location>
        <begin position="26"/>
        <end position="202"/>
    </location>
</feature>
<accession>A0A068YID6</accession>
<dbReference type="STRING" id="6211.A0A068YID6"/>
<dbReference type="PANTHER" id="PTHR23389">
    <property type="entry name" value="CHROMOSOME TRANSMISSION FIDELITY FACTOR 18"/>
    <property type="match status" value="1"/>
</dbReference>
<dbReference type="EMBL" id="LN902842">
    <property type="protein sequence ID" value="CDS43028.1"/>
    <property type="molecule type" value="Genomic_DNA"/>
</dbReference>
<dbReference type="GO" id="GO:0016887">
    <property type="term" value="F:ATP hydrolysis activity"/>
    <property type="evidence" value="ECO:0007669"/>
    <property type="project" value="InterPro"/>
</dbReference>
<reference evidence="2" key="2">
    <citation type="submission" date="2015-11" db="EMBL/GenBank/DDBJ databases">
        <authorList>
            <person name="Zhang Y."/>
            <person name="Guo Z."/>
        </authorList>
    </citation>
    <scope>NUCLEOTIDE SEQUENCE</scope>
</reference>
<evidence type="ECO:0000313" key="3">
    <source>
        <dbReference type="Proteomes" id="UP000017246"/>
    </source>
</evidence>
<dbReference type="OMA" id="FACEEEW"/>
<name>A0A068YID6_ECHMU</name>
<evidence type="ECO:0000259" key="1">
    <source>
        <dbReference type="SMART" id="SM00382"/>
    </source>
</evidence>
<gene>
    <name evidence="2" type="ORF">EmuJ_001075600</name>
</gene>
<dbReference type="Gene3D" id="3.40.50.300">
    <property type="entry name" value="P-loop containing nucleotide triphosphate hydrolases"/>
    <property type="match status" value="1"/>
</dbReference>
<organism evidence="2 3">
    <name type="scientific">Echinococcus multilocularis</name>
    <name type="common">Fox tapeworm</name>
    <dbReference type="NCBI Taxonomy" id="6211"/>
    <lineage>
        <taxon>Eukaryota</taxon>
        <taxon>Metazoa</taxon>
        <taxon>Spiralia</taxon>
        <taxon>Lophotrochozoa</taxon>
        <taxon>Platyhelminthes</taxon>
        <taxon>Cestoda</taxon>
        <taxon>Eucestoda</taxon>
        <taxon>Cyclophyllidea</taxon>
        <taxon>Taeniidae</taxon>
        <taxon>Echinococcus</taxon>
    </lineage>
</organism>
<dbReference type="OrthoDB" id="9996895at2759"/>